<sequence length="403" mass="42336">MATASKANDDRQMELAEAAYHAAEDNNHSRRAETAKAAYKAHREAQDLCAADKWLCRALSAMEFADGVESDAEYEQLLREACEIKCQLQQPNMARILLEQLLRVEDIRGSCPHASYLPLARIRANIGRHADAVDLLDRALAELEPLVAAGSSPPQALVELLCTRAVVNGKLGDVDAGLADISRAKALVPSGPPMFNVLDAAGRMYAAAGLIDEAVAQMDVLIAGLNQARSMGVLAALATSASFLAEVGRASALILRQLVYMEHMEQLLGPTHPVLEDLRSMERPDASDASDASDTSDVSDASDTSCTSSGTGSGSDSDDAHGNSSSSRCAPSTLPPGDDASLEPSADHANILARIHAAAAAADALVRAAEATSPGSPSSPRADQLGTRIYGRPMQFKPSVTSP</sequence>
<gene>
    <name evidence="2" type="ORF">AMSG_04819</name>
</gene>
<keyword evidence="3" id="KW-1185">Reference proteome</keyword>
<feature type="region of interest" description="Disordered" evidence="1">
    <location>
        <begin position="367"/>
        <end position="403"/>
    </location>
</feature>
<dbReference type="InterPro" id="IPR011990">
    <property type="entry name" value="TPR-like_helical_dom_sf"/>
</dbReference>
<organism evidence="2 3">
    <name type="scientific">Thecamonas trahens ATCC 50062</name>
    <dbReference type="NCBI Taxonomy" id="461836"/>
    <lineage>
        <taxon>Eukaryota</taxon>
        <taxon>Apusozoa</taxon>
        <taxon>Apusomonadida</taxon>
        <taxon>Apusomonadidae</taxon>
        <taxon>Thecamonas</taxon>
    </lineage>
</organism>
<dbReference type="AlphaFoldDB" id="A0A0L0D835"/>
<accession>A0A0L0D835</accession>
<dbReference type="Proteomes" id="UP000054408">
    <property type="component" value="Unassembled WGS sequence"/>
</dbReference>
<dbReference type="SUPFAM" id="SSF48452">
    <property type="entry name" value="TPR-like"/>
    <property type="match status" value="1"/>
</dbReference>
<evidence type="ECO:0000313" key="3">
    <source>
        <dbReference type="Proteomes" id="UP000054408"/>
    </source>
</evidence>
<feature type="compositionally biased region" description="Low complexity" evidence="1">
    <location>
        <begin position="287"/>
        <end position="310"/>
    </location>
</feature>
<dbReference type="EMBL" id="GL349451">
    <property type="protein sequence ID" value="KNC48370.1"/>
    <property type="molecule type" value="Genomic_DNA"/>
</dbReference>
<name>A0A0L0D835_THETB</name>
<evidence type="ECO:0000256" key="1">
    <source>
        <dbReference type="SAM" id="MobiDB-lite"/>
    </source>
</evidence>
<feature type="region of interest" description="Disordered" evidence="1">
    <location>
        <begin position="282"/>
        <end position="344"/>
    </location>
</feature>
<protein>
    <submittedName>
        <fullName evidence="2">Uncharacterized protein</fullName>
    </submittedName>
</protein>
<proteinExistence type="predicted"/>
<reference evidence="2 3" key="1">
    <citation type="submission" date="2010-05" db="EMBL/GenBank/DDBJ databases">
        <title>The Genome Sequence of Thecamonas trahens ATCC 50062.</title>
        <authorList>
            <consortium name="The Broad Institute Genome Sequencing Platform"/>
            <person name="Russ C."/>
            <person name="Cuomo C."/>
            <person name="Shea T."/>
            <person name="Young S.K."/>
            <person name="Zeng Q."/>
            <person name="Koehrsen M."/>
            <person name="Haas B."/>
            <person name="Borodovsky M."/>
            <person name="Guigo R."/>
            <person name="Alvarado L."/>
            <person name="Berlin A."/>
            <person name="Bochicchio J."/>
            <person name="Borenstein D."/>
            <person name="Chapman S."/>
            <person name="Chen Z."/>
            <person name="Freedman E."/>
            <person name="Gellesch M."/>
            <person name="Goldberg J."/>
            <person name="Griggs A."/>
            <person name="Gujja S."/>
            <person name="Heilman E."/>
            <person name="Heiman D."/>
            <person name="Hepburn T."/>
            <person name="Howarth C."/>
            <person name="Jen D."/>
            <person name="Larson L."/>
            <person name="Mehta T."/>
            <person name="Park D."/>
            <person name="Pearson M."/>
            <person name="Roberts A."/>
            <person name="Saif S."/>
            <person name="Shenoy N."/>
            <person name="Sisk P."/>
            <person name="Stolte C."/>
            <person name="Sykes S."/>
            <person name="Thomson T."/>
            <person name="Walk T."/>
            <person name="White J."/>
            <person name="Yandava C."/>
            <person name="Burger G."/>
            <person name="Gray M.W."/>
            <person name="Holland P.W.H."/>
            <person name="King N."/>
            <person name="Lang F.B.F."/>
            <person name="Roger A.J."/>
            <person name="Ruiz-Trillo I."/>
            <person name="Lander E."/>
            <person name="Nusbaum C."/>
        </authorList>
    </citation>
    <scope>NUCLEOTIDE SEQUENCE [LARGE SCALE GENOMIC DNA]</scope>
    <source>
        <strain evidence="2 3">ATCC 50062</strain>
    </source>
</reference>
<dbReference type="RefSeq" id="XP_013758490.1">
    <property type="nucleotide sequence ID" value="XM_013903036.1"/>
</dbReference>
<dbReference type="GeneID" id="25564341"/>
<evidence type="ECO:0000313" key="2">
    <source>
        <dbReference type="EMBL" id="KNC48370.1"/>
    </source>
</evidence>